<sequence>MDLGIRGRVAIVTGAAGGLGFETARVLAEEGVRVVLSDTDTESLERRSAELGEHCCCHAGDLTRQADADALARCALDRFGAIDIVIHTAGITGAKGEPLEMSDSDFEATWQANLMSAVRIARATFPAMRERGWGRFVCISSENAVQPYWDEVVYNVSKAGLSAFIKNLSYREAKHGILCNTVAPAFIESPMTDGMMHQRSNELGISFEEAIASFLQEERPGIALGRRGQAHEVAGVIALLVSERGAFINGANLRVDGGAVMSVQN</sequence>
<dbReference type="STRING" id="657387.BH688_03550"/>
<dbReference type="InterPro" id="IPR036291">
    <property type="entry name" value="NAD(P)-bd_dom_sf"/>
</dbReference>
<dbReference type="InterPro" id="IPR002347">
    <property type="entry name" value="SDR_fam"/>
</dbReference>
<dbReference type="PROSITE" id="PS00061">
    <property type="entry name" value="ADH_SHORT"/>
    <property type="match status" value="1"/>
</dbReference>
<evidence type="ECO:0000256" key="1">
    <source>
        <dbReference type="ARBA" id="ARBA00006484"/>
    </source>
</evidence>
<keyword evidence="3" id="KW-1185">Reference proteome</keyword>
<comment type="similarity">
    <text evidence="1">Belongs to the short-chain dehydrogenases/reductases (SDR) family.</text>
</comment>
<dbReference type="FunFam" id="3.40.50.720:FF:000084">
    <property type="entry name" value="Short-chain dehydrogenase reductase"/>
    <property type="match status" value="1"/>
</dbReference>
<dbReference type="GO" id="GO:0032787">
    <property type="term" value="P:monocarboxylic acid metabolic process"/>
    <property type="evidence" value="ECO:0007669"/>
    <property type="project" value="UniProtKB-ARBA"/>
</dbReference>
<dbReference type="KEGG" id="kuy:FY550_07305"/>
<dbReference type="Proteomes" id="UP000322553">
    <property type="component" value="Chromosome"/>
</dbReference>
<protein>
    <submittedName>
        <fullName evidence="2">SDR family oxidoreductase</fullName>
    </submittedName>
</protein>
<proteinExistence type="inferred from homology"/>
<dbReference type="Gene3D" id="3.40.50.720">
    <property type="entry name" value="NAD(P)-binding Rossmann-like Domain"/>
    <property type="match status" value="1"/>
</dbReference>
<dbReference type="RefSeq" id="WP_070977283.1">
    <property type="nucleotide sequence ID" value="NZ_CP043420.1"/>
</dbReference>
<accession>A0A1S1NZC0</accession>
<gene>
    <name evidence="2" type="ORF">FY550_07305</name>
</gene>
<dbReference type="OrthoDB" id="9793325at2"/>
<dbReference type="AlphaFoldDB" id="A0A1S1NZC0"/>
<dbReference type="PRINTS" id="PR00080">
    <property type="entry name" value="SDRFAMILY"/>
</dbReference>
<dbReference type="PRINTS" id="PR00081">
    <property type="entry name" value="GDHRDH"/>
</dbReference>
<dbReference type="InterPro" id="IPR020904">
    <property type="entry name" value="Sc_DH/Rdtase_CS"/>
</dbReference>
<dbReference type="InterPro" id="IPR050259">
    <property type="entry name" value="SDR"/>
</dbReference>
<dbReference type="PANTHER" id="PTHR42879">
    <property type="entry name" value="3-OXOACYL-(ACYL-CARRIER-PROTEIN) REDUCTASE"/>
    <property type="match status" value="1"/>
</dbReference>
<reference evidence="2 3" key="1">
    <citation type="submission" date="2019-08" db="EMBL/GenBank/DDBJ databases">
        <title>Complete genome sequence of Kushneria sp. YCWA18, a halophilic phosphate-solubilizing bacterium isolated from Daqiao saltern in China.</title>
        <authorList>
            <person name="Du G.-X."/>
            <person name="Qu L.-Y."/>
        </authorList>
    </citation>
    <scope>NUCLEOTIDE SEQUENCE [LARGE SCALE GENOMIC DNA]</scope>
    <source>
        <strain evidence="2 3">YCWA18</strain>
    </source>
</reference>
<name>A0A1S1NZC0_9GAMM</name>
<dbReference type="Pfam" id="PF13561">
    <property type="entry name" value="adh_short_C2"/>
    <property type="match status" value="1"/>
</dbReference>
<dbReference type="SUPFAM" id="SSF51735">
    <property type="entry name" value="NAD(P)-binding Rossmann-fold domains"/>
    <property type="match status" value="1"/>
</dbReference>
<organism evidence="2 3">
    <name type="scientific">Kushneria phosphatilytica</name>
    <dbReference type="NCBI Taxonomy" id="657387"/>
    <lineage>
        <taxon>Bacteria</taxon>
        <taxon>Pseudomonadati</taxon>
        <taxon>Pseudomonadota</taxon>
        <taxon>Gammaproteobacteria</taxon>
        <taxon>Oceanospirillales</taxon>
        <taxon>Halomonadaceae</taxon>
        <taxon>Kushneria</taxon>
    </lineage>
</organism>
<dbReference type="EMBL" id="CP043420">
    <property type="protein sequence ID" value="QEL10953.1"/>
    <property type="molecule type" value="Genomic_DNA"/>
</dbReference>
<evidence type="ECO:0000313" key="3">
    <source>
        <dbReference type="Proteomes" id="UP000322553"/>
    </source>
</evidence>
<evidence type="ECO:0000313" key="2">
    <source>
        <dbReference type="EMBL" id="QEL10953.1"/>
    </source>
</evidence>